<name>V4PEM8_9CAUL</name>
<feature type="transmembrane region" description="Helical" evidence="2">
    <location>
        <begin position="88"/>
        <end position="105"/>
    </location>
</feature>
<dbReference type="PATRIC" id="fig|1121022.4.peg.1706"/>
<keyword evidence="2" id="KW-0472">Membrane</keyword>
<evidence type="ECO:0000256" key="1">
    <source>
        <dbReference type="SAM" id="MobiDB-lite"/>
    </source>
</evidence>
<proteinExistence type="predicted"/>
<evidence type="ECO:0008006" key="5">
    <source>
        <dbReference type="Google" id="ProtNLM"/>
    </source>
</evidence>
<feature type="region of interest" description="Disordered" evidence="1">
    <location>
        <begin position="238"/>
        <end position="274"/>
    </location>
</feature>
<feature type="transmembrane region" description="Helical" evidence="2">
    <location>
        <begin position="190"/>
        <end position="219"/>
    </location>
</feature>
<gene>
    <name evidence="3" type="ORF">ABENE_08475</name>
</gene>
<dbReference type="STRING" id="1121022.GCA_000376105_01303"/>
<dbReference type="OrthoDB" id="9806874at2"/>
<dbReference type="InterPro" id="IPR006747">
    <property type="entry name" value="DUF599"/>
</dbReference>
<dbReference type="eggNOG" id="COG3821">
    <property type="taxonomic scope" value="Bacteria"/>
</dbReference>
<evidence type="ECO:0000256" key="2">
    <source>
        <dbReference type="SAM" id="Phobius"/>
    </source>
</evidence>
<keyword evidence="2" id="KW-1133">Transmembrane helix</keyword>
<sequence>MSLLNTLIDAAKNSPLDIAGLAIFVFCWLGYEPFLRRISKSRGLITKDMSVVRRAWMKEMTVREVKLFDSNLMAHAVNSATNFSSANLLLIAAVAGVLFGGHLPLKSMTALGFDVSSTQLFQIKLALVLVCLSRGLLDFIWSLRQMNYCAAAMGSLPENMDADTAAKFGNAVTNILEPAMTSFSQGVRAYYFSLAAAAWLWGPIYLSIASVGAVLLLGWRQSRSQSARGLRQLRELLEEHPYPTPPRPINSADDPASAQNKKENAATHNAKGGY</sequence>
<dbReference type="AlphaFoldDB" id="V4PEM8"/>
<dbReference type="Pfam" id="PF04654">
    <property type="entry name" value="DUF599"/>
    <property type="match status" value="1"/>
</dbReference>
<reference evidence="3 4" key="1">
    <citation type="journal article" date="2014" name="Nature">
        <title>Sequential evolution of bacterial morphology by co-option of a developmental regulator.</title>
        <authorList>
            <person name="Jiang C."/>
            <person name="Brown P.J."/>
            <person name="Ducret A."/>
            <person name="Brun Y.V."/>
        </authorList>
    </citation>
    <scope>NUCLEOTIDE SEQUENCE [LARGE SCALE GENOMIC DNA]</scope>
    <source>
        <strain evidence="3 4">DSM 16100</strain>
    </source>
</reference>
<organism evidence="3 4">
    <name type="scientific">Asticcacaulis benevestitus DSM 16100 = ATCC BAA-896</name>
    <dbReference type="NCBI Taxonomy" id="1121022"/>
    <lineage>
        <taxon>Bacteria</taxon>
        <taxon>Pseudomonadati</taxon>
        <taxon>Pseudomonadota</taxon>
        <taxon>Alphaproteobacteria</taxon>
        <taxon>Caulobacterales</taxon>
        <taxon>Caulobacteraceae</taxon>
        <taxon>Asticcacaulis</taxon>
    </lineage>
</organism>
<accession>V4PEM8</accession>
<keyword evidence="2" id="KW-0812">Transmembrane</keyword>
<feature type="transmembrane region" description="Helical" evidence="2">
    <location>
        <begin position="18"/>
        <end position="35"/>
    </location>
</feature>
<evidence type="ECO:0000313" key="3">
    <source>
        <dbReference type="EMBL" id="ESQ92402.1"/>
    </source>
</evidence>
<comment type="caution">
    <text evidence="3">The sequence shown here is derived from an EMBL/GenBank/DDBJ whole genome shotgun (WGS) entry which is preliminary data.</text>
</comment>
<protein>
    <recommendedName>
        <fullName evidence="5">DUF599 domain-containing protein</fullName>
    </recommendedName>
</protein>
<dbReference type="EMBL" id="AWGB01000013">
    <property type="protein sequence ID" value="ESQ92402.1"/>
    <property type="molecule type" value="Genomic_DNA"/>
</dbReference>
<dbReference type="RefSeq" id="WP_018080967.1">
    <property type="nucleotide sequence ID" value="NZ_AQWM01000003.1"/>
</dbReference>
<evidence type="ECO:0000313" key="4">
    <source>
        <dbReference type="Proteomes" id="UP000017837"/>
    </source>
</evidence>
<keyword evidence="4" id="KW-1185">Reference proteome</keyword>
<dbReference type="Proteomes" id="UP000017837">
    <property type="component" value="Unassembled WGS sequence"/>
</dbReference>